<dbReference type="Proteomes" id="UP000480763">
    <property type="component" value="Unassembled WGS sequence"/>
</dbReference>
<evidence type="ECO:0000313" key="2">
    <source>
        <dbReference type="Proteomes" id="UP000480763"/>
    </source>
</evidence>
<comment type="caution">
    <text evidence="1">The sequence shown here is derived from an EMBL/GenBank/DDBJ whole genome shotgun (WGS) entry which is preliminary data.</text>
</comment>
<name>A0A505MTL0_ACIBA</name>
<dbReference type="RefSeq" id="WP_024438308.1">
    <property type="nucleotide sequence ID" value="NZ_CAUZCD010000023.1"/>
</dbReference>
<gene>
    <name evidence="1" type="ORF">GSE42_15810</name>
</gene>
<dbReference type="EMBL" id="WWCH01000001">
    <property type="protein sequence ID" value="MYM79390.1"/>
    <property type="molecule type" value="Genomic_DNA"/>
</dbReference>
<accession>A0A505MTL0</accession>
<proteinExistence type="predicted"/>
<sequence>MINESAILIAIEQLMQKVSSTLDQELKTKRHYAQKLRAYTRQCCDLIPAFKQLRLHEIQLMFPLDRFQGVVDVVDRICLQNNLSYNELPYTDHYRLICIAMHIFPSLWKREQASFREQEMQNRLGLAAYIADIFSKHSYTLWVRVELKYLTESLDILSIVDVAAHLAKLRKRISDKDTCFNGLVGFAWALEQGGGTGAYHCHLLLIYNGSKYQWDHDLAEKVGLLWVEITQGYGCYRNLNSYEHRKKHIDNGTDGLGMIKREKNPDKVKNAKILALYLAVPEKFDQRLRAKVYGMKTFGHGQFKLSPYLLRQAAREADENIQLPF</sequence>
<dbReference type="AlphaFoldDB" id="A0A505MTL0"/>
<evidence type="ECO:0000313" key="1">
    <source>
        <dbReference type="EMBL" id="MYM79390.1"/>
    </source>
</evidence>
<protein>
    <submittedName>
        <fullName evidence="1">Inovirus-type Gp2 protein</fullName>
    </submittedName>
</protein>
<reference evidence="1 2" key="1">
    <citation type="journal article" date="2017" name="Ann. Clin. Microbiol. Antimicrob.">
        <title>New eight genes identified at the clinical multidrug-resistant Acinetobacter baumannii DMS06669 strain in a Vietnam hospital.</title>
        <authorList>
            <person name="Si-Tuan N."/>
            <person name="Ngoc H.M."/>
            <person name="Hang P.T.T."/>
            <person name="Nguyen C."/>
            <person name="Van P.H."/>
            <person name="Huong N.T."/>
        </authorList>
    </citation>
    <scope>NUCLEOTIDE SEQUENCE [LARGE SCALE GENOMIC DNA]</scope>
    <source>
        <strain evidence="1 2">DMS06669</strain>
    </source>
</reference>
<organism evidence="1 2">
    <name type="scientific">Acinetobacter baumannii</name>
    <dbReference type="NCBI Taxonomy" id="470"/>
    <lineage>
        <taxon>Bacteria</taxon>
        <taxon>Pseudomonadati</taxon>
        <taxon>Pseudomonadota</taxon>
        <taxon>Gammaproteobacteria</taxon>
        <taxon>Moraxellales</taxon>
        <taxon>Moraxellaceae</taxon>
        <taxon>Acinetobacter</taxon>
        <taxon>Acinetobacter calcoaceticus/baumannii complex</taxon>
    </lineage>
</organism>